<keyword evidence="10" id="KW-1185">Reference proteome</keyword>
<organism evidence="9 10">
    <name type="scientific">Gonapodya prolifera (strain JEL478)</name>
    <name type="common">Monoblepharis prolifera</name>
    <dbReference type="NCBI Taxonomy" id="1344416"/>
    <lineage>
        <taxon>Eukaryota</taxon>
        <taxon>Fungi</taxon>
        <taxon>Fungi incertae sedis</taxon>
        <taxon>Chytridiomycota</taxon>
        <taxon>Chytridiomycota incertae sedis</taxon>
        <taxon>Monoblepharidomycetes</taxon>
        <taxon>Monoblepharidales</taxon>
        <taxon>Gonapodyaceae</taxon>
        <taxon>Gonapodya</taxon>
    </lineage>
</organism>
<keyword evidence="5" id="KW-0460">Magnesium</keyword>
<dbReference type="GO" id="GO:0046872">
    <property type="term" value="F:metal ion binding"/>
    <property type="evidence" value="ECO:0007669"/>
    <property type="project" value="UniProtKB-KW"/>
</dbReference>
<dbReference type="SUPFAM" id="SSF55811">
    <property type="entry name" value="Nudix"/>
    <property type="match status" value="1"/>
</dbReference>
<dbReference type="InterPro" id="IPR015797">
    <property type="entry name" value="NUDIX_hydrolase-like_dom_sf"/>
</dbReference>
<evidence type="ECO:0000313" key="10">
    <source>
        <dbReference type="Proteomes" id="UP000070544"/>
    </source>
</evidence>
<evidence type="ECO:0000313" key="9">
    <source>
        <dbReference type="EMBL" id="KXS20941.1"/>
    </source>
</evidence>
<evidence type="ECO:0000256" key="6">
    <source>
        <dbReference type="ARBA" id="ARBA00023211"/>
    </source>
</evidence>
<feature type="compositionally biased region" description="Low complexity" evidence="7">
    <location>
        <begin position="21"/>
        <end position="30"/>
    </location>
</feature>
<protein>
    <recommendedName>
        <fullName evidence="8">Nudix hydrolase domain-containing protein</fullName>
    </recommendedName>
</protein>
<dbReference type="OrthoDB" id="206213at2759"/>
<dbReference type="STRING" id="1344416.A0A139AW21"/>
<sequence length="315" mass="35368">MSRRLNRVFFHVRPGCQTRFSSTDASSSTSRPNPPTGYSTRPDIPTFHDTPLESSPPLPFFKFDPLTLQSMEEKLREYTRGKLASGNHTLSPQKYRKEAGVLVPLCVVDGKPSVLLTVRNTRLRNHTGEIALPGGVRDPEDSSIEQTALRETFEEIYIRDSRVRLMGTLPPVSDIKGSTKVSPTVGFVDLPKHPRDLLFSKAEVSRVFHLTVEQLLDPARQKLMNFRGAKERISVFRADDTSSYLPEIPILPAPTSSETLPEEYRQLLESHEAMHGSTIVWGLTAYILSTLLREVIVPTVEEARLMVDRGENSES</sequence>
<dbReference type="PANTHER" id="PTHR12992">
    <property type="entry name" value="NUDIX HYDROLASE"/>
    <property type="match status" value="1"/>
</dbReference>
<dbReference type="Gene3D" id="3.90.79.10">
    <property type="entry name" value="Nucleoside Triphosphate Pyrophosphohydrolase"/>
    <property type="match status" value="1"/>
</dbReference>
<dbReference type="EMBL" id="KQ965734">
    <property type="protein sequence ID" value="KXS20941.1"/>
    <property type="molecule type" value="Genomic_DNA"/>
</dbReference>
<proteinExistence type="predicted"/>
<keyword evidence="4" id="KW-0378">Hydrolase</keyword>
<feature type="region of interest" description="Disordered" evidence="7">
    <location>
        <begin position="20"/>
        <end position="56"/>
    </location>
</feature>
<dbReference type="Proteomes" id="UP000070544">
    <property type="component" value="Unassembled WGS sequence"/>
</dbReference>
<gene>
    <name evidence="9" type="ORF">M427DRAFT_131113</name>
</gene>
<dbReference type="GO" id="GO:0010945">
    <property type="term" value="F:coenzyme A diphosphatase activity"/>
    <property type="evidence" value="ECO:0007669"/>
    <property type="project" value="InterPro"/>
</dbReference>
<evidence type="ECO:0000256" key="4">
    <source>
        <dbReference type="ARBA" id="ARBA00022801"/>
    </source>
</evidence>
<evidence type="ECO:0000256" key="3">
    <source>
        <dbReference type="ARBA" id="ARBA00022723"/>
    </source>
</evidence>
<evidence type="ECO:0000256" key="5">
    <source>
        <dbReference type="ARBA" id="ARBA00022842"/>
    </source>
</evidence>
<evidence type="ECO:0000256" key="1">
    <source>
        <dbReference type="ARBA" id="ARBA00001936"/>
    </source>
</evidence>
<name>A0A139AW21_GONPJ</name>
<comment type="cofactor">
    <cofactor evidence="1">
        <name>Mn(2+)</name>
        <dbReference type="ChEBI" id="CHEBI:29035"/>
    </cofactor>
</comment>
<accession>A0A139AW21</accession>
<dbReference type="PROSITE" id="PS51462">
    <property type="entry name" value="NUDIX"/>
    <property type="match status" value="1"/>
</dbReference>
<dbReference type="InterPro" id="IPR045121">
    <property type="entry name" value="CoAse"/>
</dbReference>
<dbReference type="CDD" id="cd03426">
    <property type="entry name" value="NUDIX_CoAse_Nudt7"/>
    <property type="match status" value="1"/>
</dbReference>
<evidence type="ECO:0000259" key="8">
    <source>
        <dbReference type="PROSITE" id="PS51462"/>
    </source>
</evidence>
<keyword evidence="6" id="KW-0464">Manganese</keyword>
<reference evidence="9 10" key="1">
    <citation type="journal article" date="2015" name="Genome Biol. Evol.">
        <title>Phylogenomic analyses indicate that early fungi evolved digesting cell walls of algal ancestors of land plants.</title>
        <authorList>
            <person name="Chang Y."/>
            <person name="Wang S."/>
            <person name="Sekimoto S."/>
            <person name="Aerts A.L."/>
            <person name="Choi C."/>
            <person name="Clum A."/>
            <person name="LaButti K.M."/>
            <person name="Lindquist E.A."/>
            <person name="Yee Ngan C."/>
            <person name="Ohm R.A."/>
            <person name="Salamov A.A."/>
            <person name="Grigoriev I.V."/>
            <person name="Spatafora J.W."/>
            <person name="Berbee M.L."/>
        </authorList>
    </citation>
    <scope>NUCLEOTIDE SEQUENCE [LARGE SCALE GENOMIC DNA]</scope>
    <source>
        <strain evidence="9 10">JEL478</strain>
    </source>
</reference>
<comment type="cofactor">
    <cofactor evidence="2">
        <name>Mg(2+)</name>
        <dbReference type="ChEBI" id="CHEBI:18420"/>
    </cofactor>
</comment>
<evidence type="ECO:0000256" key="7">
    <source>
        <dbReference type="SAM" id="MobiDB-lite"/>
    </source>
</evidence>
<keyword evidence="3" id="KW-0479">Metal-binding</keyword>
<dbReference type="Pfam" id="PF00293">
    <property type="entry name" value="NUDIX"/>
    <property type="match status" value="1"/>
</dbReference>
<evidence type="ECO:0000256" key="2">
    <source>
        <dbReference type="ARBA" id="ARBA00001946"/>
    </source>
</evidence>
<feature type="domain" description="Nudix hydrolase" evidence="8">
    <location>
        <begin position="96"/>
        <end position="237"/>
    </location>
</feature>
<dbReference type="InterPro" id="IPR000086">
    <property type="entry name" value="NUDIX_hydrolase_dom"/>
</dbReference>
<dbReference type="PANTHER" id="PTHR12992:SF11">
    <property type="entry name" value="MITOCHONDRIAL COENZYME A DIPHOSPHATASE NUDT8"/>
    <property type="match status" value="1"/>
</dbReference>
<dbReference type="AlphaFoldDB" id="A0A139AW21"/>